<sequence>MKMKDQLDSPQPMKKPKAKSKKAEVKKKKQAKLKAKKAEKDKKALKKVSPVASKKDKKSAKLEATDNKSKAISVKQPETEVTDTPAADSTLVEKTIKQVASQDSATSTTPAEPKPVQRATRRPRTTRRKPSVEDIQALAENANRQRASKNLATLTQDEQKIATQDVVKRLLVGDLSQGEALRELRVKVLGLRQEAYTELTGVSRKTLSEVENDKGNYTAEIINKMFRPFQLKVSLVPDSSEDLKAILNQR</sequence>
<evidence type="ECO:0000259" key="2">
    <source>
        <dbReference type="PROSITE" id="PS50943"/>
    </source>
</evidence>
<dbReference type="KEGG" id="mpc:Mar181_3117"/>
<accession>F6CS37</accession>
<dbReference type="eggNOG" id="COG1396">
    <property type="taxonomic scope" value="Bacteria"/>
</dbReference>
<dbReference type="AlphaFoldDB" id="F6CS37"/>
<evidence type="ECO:0000256" key="1">
    <source>
        <dbReference type="SAM" id="MobiDB-lite"/>
    </source>
</evidence>
<organism evidence="3 4">
    <name type="scientific">Marinomonas posidonica (strain CECT 7376 / NCIMB 14433 / IVIA-Po-181)</name>
    <dbReference type="NCBI Taxonomy" id="491952"/>
    <lineage>
        <taxon>Bacteria</taxon>
        <taxon>Pseudomonadati</taxon>
        <taxon>Pseudomonadota</taxon>
        <taxon>Gammaproteobacteria</taxon>
        <taxon>Oceanospirillales</taxon>
        <taxon>Oceanospirillaceae</taxon>
        <taxon>Marinomonas</taxon>
    </lineage>
</organism>
<dbReference type="PROSITE" id="PS50943">
    <property type="entry name" value="HTH_CROC1"/>
    <property type="match status" value="1"/>
</dbReference>
<dbReference type="STRING" id="491952.Mar181_3117"/>
<dbReference type="InterPro" id="IPR010982">
    <property type="entry name" value="Lambda_DNA-bd_dom_sf"/>
</dbReference>
<reference evidence="3 4" key="1">
    <citation type="journal article" date="2012" name="Stand. Genomic Sci.">
        <title>Complete genome sequence of Marinomonas posidonica type strain (IVIA-Po-181(T)).</title>
        <authorList>
            <person name="Lucas-Elio P."/>
            <person name="Goodwin L."/>
            <person name="Woyke T."/>
            <person name="Pitluck S."/>
            <person name="Nolan M."/>
            <person name="Kyrpides N.C."/>
            <person name="Detter J.C."/>
            <person name="Copeland A."/>
            <person name="Lu M."/>
            <person name="Bruce D."/>
            <person name="Detter C."/>
            <person name="Tapia R."/>
            <person name="Han S."/>
            <person name="Land M.L."/>
            <person name="Ivanova N."/>
            <person name="Mikhailova N."/>
            <person name="Johnston A.W."/>
            <person name="Sanchez-Amat A."/>
        </authorList>
    </citation>
    <scope>NUCLEOTIDE SEQUENCE [LARGE SCALE GENOMIC DNA]</scope>
    <source>
        <strain evidence="4">CECT 7376 / NCIMB 14433 / IVIA-Po-181</strain>
    </source>
</reference>
<evidence type="ECO:0000313" key="4">
    <source>
        <dbReference type="Proteomes" id="UP000009230"/>
    </source>
</evidence>
<feature type="region of interest" description="Disordered" evidence="1">
    <location>
        <begin position="1"/>
        <end position="131"/>
    </location>
</feature>
<proteinExistence type="predicted"/>
<feature type="domain" description="HTH cro/C1-type" evidence="2">
    <location>
        <begin position="181"/>
        <end position="236"/>
    </location>
</feature>
<evidence type="ECO:0000313" key="3">
    <source>
        <dbReference type="EMBL" id="AEF56144.1"/>
    </source>
</evidence>
<dbReference type="OrthoDB" id="6240846at2"/>
<dbReference type="Gene3D" id="1.10.260.40">
    <property type="entry name" value="lambda repressor-like DNA-binding domains"/>
    <property type="match status" value="1"/>
</dbReference>
<dbReference type="CDD" id="cd00093">
    <property type="entry name" value="HTH_XRE"/>
    <property type="match status" value="1"/>
</dbReference>
<name>F6CS37_MARPP</name>
<dbReference type="SUPFAM" id="SSF47413">
    <property type="entry name" value="lambda repressor-like DNA-binding domains"/>
    <property type="match status" value="1"/>
</dbReference>
<dbReference type="InterPro" id="IPR001387">
    <property type="entry name" value="Cro/C1-type_HTH"/>
</dbReference>
<gene>
    <name evidence="3" type="ordered locus">Mar181_3117</name>
</gene>
<dbReference type="RefSeq" id="WP_013797614.1">
    <property type="nucleotide sequence ID" value="NC_015559.1"/>
</dbReference>
<feature type="compositionally biased region" description="Polar residues" evidence="1">
    <location>
        <begin position="98"/>
        <end position="110"/>
    </location>
</feature>
<feature type="compositionally biased region" description="Basic and acidic residues" evidence="1">
    <location>
        <begin position="59"/>
        <end position="69"/>
    </location>
</feature>
<dbReference type="Proteomes" id="UP000009230">
    <property type="component" value="Chromosome"/>
</dbReference>
<dbReference type="GO" id="GO:0003677">
    <property type="term" value="F:DNA binding"/>
    <property type="evidence" value="ECO:0007669"/>
    <property type="project" value="InterPro"/>
</dbReference>
<feature type="compositionally biased region" description="Basic residues" evidence="1">
    <location>
        <begin position="14"/>
        <end position="35"/>
    </location>
</feature>
<dbReference type="EMBL" id="CP002771">
    <property type="protein sequence ID" value="AEF56144.1"/>
    <property type="molecule type" value="Genomic_DNA"/>
</dbReference>
<feature type="compositionally biased region" description="Basic residues" evidence="1">
    <location>
        <begin position="119"/>
        <end position="129"/>
    </location>
</feature>
<protein>
    <submittedName>
        <fullName evidence="3">Helix-turn-helix domain protein</fullName>
    </submittedName>
</protein>
<keyword evidence="4" id="KW-1185">Reference proteome</keyword>
<dbReference type="HOGENOM" id="CLU_1110399_0_0_6"/>